<proteinExistence type="predicted"/>
<comment type="caution">
    <text evidence="2">The sequence shown here is derived from an EMBL/GenBank/DDBJ whole genome shotgun (WGS) entry which is preliminary data.</text>
</comment>
<accession>A0ABX1WWD9</accession>
<feature type="chain" id="PRO_5046128951" evidence="1">
    <location>
        <begin position="20"/>
        <end position="234"/>
    </location>
</feature>
<dbReference type="RefSeq" id="WP_171595684.1">
    <property type="nucleotide sequence ID" value="NZ_RZNH01000017.1"/>
</dbReference>
<dbReference type="EMBL" id="RZNH01000017">
    <property type="protein sequence ID" value="NOU60399.1"/>
    <property type="molecule type" value="Genomic_DNA"/>
</dbReference>
<protein>
    <submittedName>
        <fullName evidence="2">SusF/SusE family outer membrane protein</fullName>
    </submittedName>
</protein>
<keyword evidence="1" id="KW-0732">Signal</keyword>
<name>A0ABX1WWD9_9BACT</name>
<keyword evidence="3" id="KW-1185">Reference proteome</keyword>
<organism evidence="2 3">
    <name type="scientific">Marinifilum caeruleilacunae</name>
    <dbReference type="NCBI Taxonomy" id="2499076"/>
    <lineage>
        <taxon>Bacteria</taxon>
        <taxon>Pseudomonadati</taxon>
        <taxon>Bacteroidota</taxon>
        <taxon>Bacteroidia</taxon>
        <taxon>Marinilabiliales</taxon>
        <taxon>Marinifilaceae</taxon>
    </lineage>
</organism>
<gene>
    <name evidence="2" type="ORF">ELS83_11245</name>
</gene>
<evidence type="ECO:0000256" key="1">
    <source>
        <dbReference type="SAM" id="SignalP"/>
    </source>
</evidence>
<reference evidence="2 3" key="1">
    <citation type="submission" date="2018-12" db="EMBL/GenBank/DDBJ databases">
        <title>Marinifilum JC070 sp. nov., a marine bacterium isolated from Yongle Blue Hole in the South China Sea.</title>
        <authorList>
            <person name="Fu T."/>
        </authorList>
    </citation>
    <scope>NUCLEOTIDE SEQUENCE [LARGE SCALE GENOMIC DNA]</scope>
    <source>
        <strain evidence="2 3">JC070</strain>
    </source>
</reference>
<dbReference type="Gene3D" id="2.60.40.3620">
    <property type="match status" value="1"/>
</dbReference>
<dbReference type="Proteomes" id="UP000732105">
    <property type="component" value="Unassembled WGS sequence"/>
</dbReference>
<sequence>MNKLTILILAIVASVSLYSCDDDVDAPQVMEIYNGYYVSGDATPFPELENGGLMVPGSVVGQATKFMELAGGSILVSQENNSTAELPNSTKFGLNSADEFVIDGEAINFNDTPGTYFFRTDTTSRSVSFVAINSWGAIGSATPGGWGEDTDMSLESSENGEYIYSVTLDLIGGEWLKFRANDQWAPQFGVVDGSLSLRLFESESDPGSIQVPESGNYTVKLILGTKFDYELNKN</sequence>
<evidence type="ECO:0000313" key="3">
    <source>
        <dbReference type="Proteomes" id="UP000732105"/>
    </source>
</evidence>
<dbReference type="PROSITE" id="PS51257">
    <property type="entry name" value="PROKAR_LIPOPROTEIN"/>
    <property type="match status" value="1"/>
</dbReference>
<evidence type="ECO:0000313" key="2">
    <source>
        <dbReference type="EMBL" id="NOU60399.1"/>
    </source>
</evidence>
<feature type="signal peptide" evidence="1">
    <location>
        <begin position="1"/>
        <end position="19"/>
    </location>
</feature>